<dbReference type="GO" id="GO:0005789">
    <property type="term" value="C:endoplasmic reticulum membrane"/>
    <property type="evidence" value="ECO:0007669"/>
    <property type="project" value="UniProtKB-SubCell"/>
</dbReference>
<evidence type="ECO:0000313" key="16">
    <source>
        <dbReference type="EMBL" id="JAI18175.1"/>
    </source>
</evidence>
<keyword evidence="10 15" id="KW-0560">Oxidoreductase</keyword>
<evidence type="ECO:0000256" key="8">
    <source>
        <dbReference type="ARBA" id="ARBA00022824"/>
    </source>
</evidence>
<dbReference type="PROSITE" id="PS00086">
    <property type="entry name" value="CYTOCHROME_P450"/>
    <property type="match status" value="1"/>
</dbReference>
<dbReference type="Gene3D" id="1.10.630.10">
    <property type="entry name" value="Cytochrome P450"/>
    <property type="match status" value="1"/>
</dbReference>
<dbReference type="InterPro" id="IPR017972">
    <property type="entry name" value="Cyt_P450_CS"/>
</dbReference>
<evidence type="ECO:0000256" key="12">
    <source>
        <dbReference type="ARBA" id="ARBA00023033"/>
    </source>
</evidence>
<evidence type="ECO:0000256" key="7">
    <source>
        <dbReference type="ARBA" id="ARBA00022723"/>
    </source>
</evidence>
<keyword evidence="9" id="KW-0492">Microsome</keyword>
<keyword evidence="7 14" id="KW-0479">Metal-binding</keyword>
<evidence type="ECO:0000256" key="6">
    <source>
        <dbReference type="ARBA" id="ARBA00022617"/>
    </source>
</evidence>
<comment type="similarity">
    <text evidence="5 15">Belongs to the cytochrome P450 family.</text>
</comment>
<keyword evidence="8" id="KW-0256">Endoplasmic reticulum</keyword>
<reference evidence="16" key="1">
    <citation type="journal article" date="2015" name="PLoS ONE">
        <title>The Peripheral Olfactory Repertoire of the Lightbrown Apple Moth, Epiphyas postvittana.</title>
        <authorList>
            <person name="Corcoran J.A."/>
            <person name="Jordan M.D."/>
            <person name="Thrimawithana A.H."/>
            <person name="Crowhurst R.N."/>
            <person name="Newcomb R.D."/>
        </authorList>
    </citation>
    <scope>NUCLEOTIDE SEQUENCE</scope>
</reference>
<feature type="binding site" description="axial binding residue" evidence="14">
    <location>
        <position position="233"/>
    </location>
    <ligand>
        <name>heme</name>
        <dbReference type="ChEBI" id="CHEBI:30413"/>
    </ligand>
    <ligandPart>
        <name>Fe</name>
        <dbReference type="ChEBI" id="CHEBI:18248"/>
    </ligandPart>
</feature>
<dbReference type="InterPro" id="IPR036396">
    <property type="entry name" value="Cyt_P450_sf"/>
</dbReference>
<evidence type="ECO:0000256" key="1">
    <source>
        <dbReference type="ARBA" id="ARBA00001971"/>
    </source>
</evidence>
<dbReference type="PRINTS" id="PR00463">
    <property type="entry name" value="EP450I"/>
</dbReference>
<protein>
    <submittedName>
        <fullName evidence="16">Cytochrome p450</fullName>
    </submittedName>
</protein>
<keyword evidence="6 14" id="KW-0349">Heme</keyword>
<evidence type="ECO:0000256" key="15">
    <source>
        <dbReference type="RuleBase" id="RU000461"/>
    </source>
</evidence>
<comment type="subcellular location">
    <subcellularLocation>
        <location evidence="4">Endoplasmic reticulum membrane</location>
        <topology evidence="4">Peripheral membrane protein</topology>
    </subcellularLocation>
    <subcellularLocation>
        <location evidence="3">Microsome membrane</location>
        <topology evidence="3">Peripheral membrane protein</topology>
    </subcellularLocation>
</comment>
<evidence type="ECO:0000256" key="4">
    <source>
        <dbReference type="ARBA" id="ARBA00004406"/>
    </source>
</evidence>
<evidence type="ECO:0000256" key="11">
    <source>
        <dbReference type="ARBA" id="ARBA00023004"/>
    </source>
</evidence>
<comment type="cofactor">
    <cofactor evidence="1 14">
        <name>heme</name>
        <dbReference type="ChEBI" id="CHEBI:30413"/>
    </cofactor>
</comment>
<accession>A0A0K8TVT3</accession>
<evidence type="ECO:0000256" key="2">
    <source>
        <dbReference type="ARBA" id="ARBA00003690"/>
    </source>
</evidence>
<feature type="non-terminal residue" evidence="16">
    <location>
        <position position="1"/>
    </location>
</feature>
<evidence type="ECO:0000256" key="10">
    <source>
        <dbReference type="ARBA" id="ARBA00023002"/>
    </source>
</evidence>
<organism evidence="16">
    <name type="scientific">Epiphyas postvittana</name>
    <name type="common">Light brown apple moth</name>
    <dbReference type="NCBI Taxonomy" id="65032"/>
    <lineage>
        <taxon>Eukaryota</taxon>
        <taxon>Metazoa</taxon>
        <taxon>Ecdysozoa</taxon>
        <taxon>Arthropoda</taxon>
        <taxon>Hexapoda</taxon>
        <taxon>Insecta</taxon>
        <taxon>Pterygota</taxon>
        <taxon>Neoptera</taxon>
        <taxon>Endopterygota</taxon>
        <taxon>Lepidoptera</taxon>
        <taxon>Glossata</taxon>
        <taxon>Ditrysia</taxon>
        <taxon>Tortricoidea</taxon>
        <taxon>Tortricidae</taxon>
        <taxon>Tortricinae</taxon>
        <taxon>Epiphyas</taxon>
    </lineage>
</organism>
<dbReference type="AlphaFoldDB" id="A0A0K8TVT3"/>
<dbReference type="InterPro" id="IPR002401">
    <property type="entry name" value="Cyt_P450_E_grp-I"/>
</dbReference>
<dbReference type="InterPro" id="IPR001128">
    <property type="entry name" value="Cyt_P450"/>
</dbReference>
<evidence type="ECO:0000256" key="5">
    <source>
        <dbReference type="ARBA" id="ARBA00010617"/>
    </source>
</evidence>
<comment type="function">
    <text evidence="2">May be involved in the metabolism of insect hormones and in the breakdown of synthetic insecticides.</text>
</comment>
<evidence type="ECO:0000256" key="3">
    <source>
        <dbReference type="ARBA" id="ARBA00004174"/>
    </source>
</evidence>
<sequence length="287" mass="32545">TAFDVLALRLSSFWLHPDFIYRLTSTKKQEDEAMASLHNMSKTVLNKRKAERQQAQLANTSSRRFIAFLDLLLDMAEDGLFSDEQIEEELNTMIAAGHDTSARALTTILVLLGSYPDVQEKMYEEIMSVLGSSTDLDTEDVSKLVYMEAVIKEALRVSPITPIIARDVEKEIKLKNYTLPAGSGCIVSFWGIHRLPMWGPDRLEFRPERWLDPASLPQSPGAYCAFSIGRRNCIGKTYAMMAAKALLVHVIRKFRVTADYSKVKRKFDLLLKFVAGHHISLELRKQC</sequence>
<dbReference type="PANTHER" id="PTHR24291:SF189">
    <property type="entry name" value="CYTOCHROME P450 4C3-RELATED"/>
    <property type="match status" value="1"/>
</dbReference>
<dbReference type="GO" id="GO:0020037">
    <property type="term" value="F:heme binding"/>
    <property type="evidence" value="ECO:0007669"/>
    <property type="project" value="InterPro"/>
</dbReference>
<evidence type="ECO:0000256" key="14">
    <source>
        <dbReference type="PIRSR" id="PIRSR602401-1"/>
    </source>
</evidence>
<evidence type="ECO:0000256" key="9">
    <source>
        <dbReference type="ARBA" id="ARBA00022848"/>
    </source>
</evidence>
<dbReference type="GO" id="GO:0016705">
    <property type="term" value="F:oxidoreductase activity, acting on paired donors, with incorporation or reduction of molecular oxygen"/>
    <property type="evidence" value="ECO:0007669"/>
    <property type="project" value="InterPro"/>
</dbReference>
<dbReference type="Pfam" id="PF00067">
    <property type="entry name" value="p450"/>
    <property type="match status" value="1"/>
</dbReference>
<dbReference type="InterPro" id="IPR050196">
    <property type="entry name" value="Cytochrome_P450_Monoox"/>
</dbReference>
<dbReference type="PRINTS" id="PR00385">
    <property type="entry name" value="P450"/>
</dbReference>
<name>A0A0K8TVT3_EPIPO</name>
<dbReference type="GO" id="GO:0004497">
    <property type="term" value="F:monooxygenase activity"/>
    <property type="evidence" value="ECO:0007669"/>
    <property type="project" value="UniProtKB-KW"/>
</dbReference>
<dbReference type="SUPFAM" id="SSF48264">
    <property type="entry name" value="Cytochrome P450"/>
    <property type="match status" value="1"/>
</dbReference>
<keyword evidence="12 15" id="KW-0503">Monooxygenase</keyword>
<keyword evidence="11 14" id="KW-0408">Iron</keyword>
<keyword evidence="13" id="KW-0472">Membrane</keyword>
<proteinExistence type="inferred from homology"/>
<evidence type="ECO:0000256" key="13">
    <source>
        <dbReference type="ARBA" id="ARBA00023136"/>
    </source>
</evidence>
<dbReference type="GO" id="GO:0005506">
    <property type="term" value="F:iron ion binding"/>
    <property type="evidence" value="ECO:0007669"/>
    <property type="project" value="InterPro"/>
</dbReference>
<dbReference type="EMBL" id="GCVX01000055">
    <property type="protein sequence ID" value="JAI18175.1"/>
    <property type="molecule type" value="Transcribed_RNA"/>
</dbReference>
<dbReference type="PANTHER" id="PTHR24291">
    <property type="entry name" value="CYTOCHROME P450 FAMILY 4"/>
    <property type="match status" value="1"/>
</dbReference>